<accession>A0A0L8HBE9</accession>
<keyword evidence="1" id="KW-0547">Nucleotide-binding</keyword>
<name>A0A0L8HBE9_OCTBM</name>
<dbReference type="AlphaFoldDB" id="A0A0L8HBE9"/>
<organism evidence="3">
    <name type="scientific">Octopus bimaculoides</name>
    <name type="common">California two-spotted octopus</name>
    <dbReference type="NCBI Taxonomy" id="37653"/>
    <lineage>
        <taxon>Eukaryota</taxon>
        <taxon>Metazoa</taxon>
        <taxon>Spiralia</taxon>
        <taxon>Lophotrochozoa</taxon>
        <taxon>Mollusca</taxon>
        <taxon>Cephalopoda</taxon>
        <taxon>Coleoidea</taxon>
        <taxon>Octopodiformes</taxon>
        <taxon>Octopoda</taxon>
        <taxon>Incirrata</taxon>
        <taxon>Octopodidae</taxon>
        <taxon>Octopus</taxon>
    </lineage>
</organism>
<sequence length="102" mass="11529">MLLYVYVCHICAYIHATKPKTFSFISTNKGRKRKLLLFMLKKTHFSDAQMCNISKLSATAQVLLQTTLIVWDKCTMAHRAAHEALNRSLSVIRNNTAIMGVG</sequence>
<dbReference type="EC" id="5.6.2.3" evidence="1"/>
<gene>
    <name evidence="3" type="ORF">OCBIM_22018704mg</name>
</gene>
<evidence type="ECO:0000259" key="2">
    <source>
        <dbReference type="Pfam" id="PF05970"/>
    </source>
</evidence>
<keyword evidence="1" id="KW-0347">Helicase</keyword>
<keyword evidence="1" id="KW-0067">ATP-binding</keyword>
<keyword evidence="1" id="KW-0233">DNA recombination</keyword>
<dbReference type="GO" id="GO:0043139">
    <property type="term" value="F:5'-3' DNA helicase activity"/>
    <property type="evidence" value="ECO:0007669"/>
    <property type="project" value="UniProtKB-EC"/>
</dbReference>
<dbReference type="InterPro" id="IPR010285">
    <property type="entry name" value="DNA_helicase_pif1-like_DEAD"/>
</dbReference>
<reference evidence="3" key="1">
    <citation type="submission" date="2015-07" db="EMBL/GenBank/DDBJ databases">
        <title>MeaNS - Measles Nucleotide Surveillance Program.</title>
        <authorList>
            <person name="Tran T."/>
            <person name="Druce J."/>
        </authorList>
    </citation>
    <scope>NUCLEOTIDE SEQUENCE</scope>
    <source>
        <strain evidence="3">UCB-OBI-ISO-001</strain>
        <tissue evidence="3">Gonad</tissue>
    </source>
</reference>
<dbReference type="GO" id="GO:0006310">
    <property type="term" value="P:DNA recombination"/>
    <property type="evidence" value="ECO:0007669"/>
    <property type="project" value="UniProtKB-KW"/>
</dbReference>
<evidence type="ECO:0000256" key="1">
    <source>
        <dbReference type="RuleBase" id="RU363044"/>
    </source>
</evidence>
<dbReference type="EMBL" id="KQ418657">
    <property type="protein sequence ID" value="KOF86394.1"/>
    <property type="molecule type" value="Genomic_DNA"/>
</dbReference>
<proteinExistence type="inferred from homology"/>
<feature type="domain" description="DNA helicase Pif1-like DEAD-box helicase" evidence="2">
    <location>
        <begin position="45"/>
        <end position="97"/>
    </location>
</feature>
<keyword evidence="1" id="KW-0378">Hydrolase</keyword>
<dbReference type="GO" id="GO:0016887">
    <property type="term" value="F:ATP hydrolysis activity"/>
    <property type="evidence" value="ECO:0007669"/>
    <property type="project" value="RHEA"/>
</dbReference>
<comment type="similarity">
    <text evidence="1">Belongs to the helicase family.</text>
</comment>
<dbReference type="Pfam" id="PF05970">
    <property type="entry name" value="PIF1"/>
    <property type="match status" value="1"/>
</dbReference>
<keyword evidence="1" id="KW-0227">DNA damage</keyword>
<comment type="cofactor">
    <cofactor evidence="1">
        <name>Mg(2+)</name>
        <dbReference type="ChEBI" id="CHEBI:18420"/>
    </cofactor>
</comment>
<dbReference type="GO" id="GO:0005524">
    <property type="term" value="F:ATP binding"/>
    <property type="evidence" value="ECO:0007669"/>
    <property type="project" value="UniProtKB-KW"/>
</dbReference>
<comment type="catalytic activity">
    <reaction evidence="1">
        <text>ATP + H2O = ADP + phosphate + H(+)</text>
        <dbReference type="Rhea" id="RHEA:13065"/>
        <dbReference type="ChEBI" id="CHEBI:15377"/>
        <dbReference type="ChEBI" id="CHEBI:15378"/>
        <dbReference type="ChEBI" id="CHEBI:30616"/>
        <dbReference type="ChEBI" id="CHEBI:43474"/>
        <dbReference type="ChEBI" id="CHEBI:456216"/>
        <dbReference type="EC" id="5.6.2.3"/>
    </reaction>
</comment>
<evidence type="ECO:0000313" key="3">
    <source>
        <dbReference type="EMBL" id="KOF86394.1"/>
    </source>
</evidence>
<protein>
    <recommendedName>
        <fullName evidence="1">ATP-dependent DNA helicase</fullName>
        <ecNumber evidence="1">5.6.2.3</ecNumber>
    </recommendedName>
</protein>
<keyword evidence="1" id="KW-0234">DNA repair</keyword>
<dbReference type="GO" id="GO:0006281">
    <property type="term" value="P:DNA repair"/>
    <property type="evidence" value="ECO:0007669"/>
    <property type="project" value="UniProtKB-KW"/>
</dbReference>
<dbReference type="GO" id="GO:0000723">
    <property type="term" value="P:telomere maintenance"/>
    <property type="evidence" value="ECO:0007669"/>
    <property type="project" value="InterPro"/>
</dbReference>